<comment type="caution">
    <text evidence="1">The sequence shown here is derived from an EMBL/GenBank/DDBJ whole genome shotgun (WGS) entry which is preliminary data.</text>
</comment>
<name>A0ABV0QEI5_9TELE</name>
<dbReference type="Proteomes" id="UP001434883">
    <property type="component" value="Unassembled WGS sequence"/>
</dbReference>
<protein>
    <submittedName>
        <fullName evidence="1">Uncharacterized protein</fullName>
    </submittedName>
</protein>
<sequence>SPNQPLLSDPCGHNKPGQMEVGEVLRLSADVERRRSSAPSLRSLKLFVGEERSLSKASF</sequence>
<evidence type="ECO:0000313" key="2">
    <source>
        <dbReference type="Proteomes" id="UP001434883"/>
    </source>
</evidence>
<keyword evidence="2" id="KW-1185">Reference proteome</keyword>
<proteinExistence type="predicted"/>
<dbReference type="EMBL" id="JAHRIN010009038">
    <property type="protein sequence ID" value="MEQ2194236.1"/>
    <property type="molecule type" value="Genomic_DNA"/>
</dbReference>
<organism evidence="1 2">
    <name type="scientific">Xenoophorus captivus</name>
    <dbReference type="NCBI Taxonomy" id="1517983"/>
    <lineage>
        <taxon>Eukaryota</taxon>
        <taxon>Metazoa</taxon>
        <taxon>Chordata</taxon>
        <taxon>Craniata</taxon>
        <taxon>Vertebrata</taxon>
        <taxon>Euteleostomi</taxon>
        <taxon>Actinopterygii</taxon>
        <taxon>Neopterygii</taxon>
        <taxon>Teleostei</taxon>
        <taxon>Neoteleostei</taxon>
        <taxon>Acanthomorphata</taxon>
        <taxon>Ovalentaria</taxon>
        <taxon>Atherinomorphae</taxon>
        <taxon>Cyprinodontiformes</taxon>
        <taxon>Goodeidae</taxon>
        <taxon>Xenoophorus</taxon>
    </lineage>
</organism>
<reference evidence="1 2" key="1">
    <citation type="submission" date="2021-06" db="EMBL/GenBank/DDBJ databases">
        <authorList>
            <person name="Palmer J.M."/>
        </authorList>
    </citation>
    <scope>NUCLEOTIDE SEQUENCE [LARGE SCALE GENOMIC DNA]</scope>
    <source>
        <strain evidence="1 2">XC_2019</strain>
        <tissue evidence="1">Muscle</tissue>
    </source>
</reference>
<feature type="non-terminal residue" evidence="1">
    <location>
        <position position="1"/>
    </location>
</feature>
<accession>A0ABV0QEI5</accession>
<evidence type="ECO:0000313" key="1">
    <source>
        <dbReference type="EMBL" id="MEQ2194236.1"/>
    </source>
</evidence>
<gene>
    <name evidence="1" type="ORF">XENOCAPTIV_025948</name>
</gene>